<dbReference type="GeneID" id="103351662"/>
<gene>
    <name evidence="3" type="primary">LOC103351662</name>
</gene>
<dbReference type="Proteomes" id="UP000001811">
    <property type="component" value="Chromosome 1"/>
</dbReference>
<dbReference type="InterPro" id="IPR030417">
    <property type="entry name" value="MS4A"/>
</dbReference>
<dbReference type="InParanoid" id="U3KPC7"/>
<feature type="transmembrane region" description="Helical" evidence="1">
    <location>
        <begin position="59"/>
        <end position="86"/>
    </location>
</feature>
<protein>
    <submittedName>
        <fullName evidence="3">Uncharacterized protein</fullName>
    </submittedName>
</protein>
<organism evidence="3 4">
    <name type="scientific">Oryctolagus cuniculus</name>
    <name type="common">Rabbit</name>
    <dbReference type="NCBI Taxonomy" id="9986"/>
    <lineage>
        <taxon>Eukaryota</taxon>
        <taxon>Metazoa</taxon>
        <taxon>Chordata</taxon>
        <taxon>Craniata</taxon>
        <taxon>Vertebrata</taxon>
        <taxon>Euteleostomi</taxon>
        <taxon>Mammalia</taxon>
        <taxon>Eutheria</taxon>
        <taxon>Euarchontoglires</taxon>
        <taxon>Glires</taxon>
        <taxon>Lagomorpha</taxon>
        <taxon>Leporidae</taxon>
        <taxon>Oryctolagus</taxon>
    </lineage>
</organism>
<dbReference type="Bgee" id="ENSOCUG00000029368">
    <property type="expression patterns" value="Expressed in testis and 3 other cell types or tissues"/>
</dbReference>
<keyword evidence="2" id="KW-0732">Signal</keyword>
<name>U3KPC7_RABIT</name>
<accession>U3KPC7</accession>
<keyword evidence="1" id="KW-0472">Membrane</keyword>
<evidence type="ECO:0000313" key="3">
    <source>
        <dbReference type="Ensembl" id="ENSOCUP00000027087.2"/>
    </source>
</evidence>
<feature type="chain" id="PRO_5023944743" evidence="2">
    <location>
        <begin position="19"/>
        <end position="158"/>
    </location>
</feature>
<sequence length="158" mass="17616">MIALYLFAFGVLWIFMHSLEEPSTSVGSTLMMILICYSFVSALFFITSGSSSVIQRPYTLCKVITAIVMNVLSICVATFGLIMLAIEFVAFEHHSDEYSWSNLSGMLLLHFTLLSTIVELMLTIILVGWFKSSLKQEDYNQESSSPSEISLSETSITP</sequence>
<dbReference type="GeneTree" id="ENSGT00900000141767"/>
<feature type="transmembrane region" description="Helical" evidence="1">
    <location>
        <begin position="28"/>
        <end position="47"/>
    </location>
</feature>
<dbReference type="RefSeq" id="XP_008270154.1">
    <property type="nucleotide sequence ID" value="XM_008271932.4"/>
</dbReference>
<reference evidence="3 4" key="1">
    <citation type="journal article" date="2011" name="Nature">
        <title>A high-resolution map of human evolutionary constraint using 29 mammals.</title>
        <authorList>
            <person name="Lindblad-Toh K."/>
            <person name="Garber M."/>
            <person name="Zuk O."/>
            <person name="Lin M.F."/>
            <person name="Parker B.J."/>
            <person name="Washietl S."/>
            <person name="Kheradpour P."/>
            <person name="Ernst J."/>
            <person name="Jordan G."/>
            <person name="Mauceli E."/>
            <person name="Ward L.D."/>
            <person name="Lowe C.B."/>
            <person name="Holloway A.K."/>
            <person name="Clamp M."/>
            <person name="Gnerre S."/>
            <person name="Alfoldi J."/>
            <person name="Beal K."/>
            <person name="Chang J."/>
            <person name="Clawson H."/>
            <person name="Cuff J."/>
            <person name="Di Palma F."/>
            <person name="Fitzgerald S."/>
            <person name="Flicek P."/>
            <person name="Guttman M."/>
            <person name="Hubisz M.J."/>
            <person name="Jaffe D.B."/>
            <person name="Jungreis I."/>
            <person name="Kent W.J."/>
            <person name="Kostka D."/>
            <person name="Lara M."/>
            <person name="Martins A.L."/>
            <person name="Massingham T."/>
            <person name="Moltke I."/>
            <person name="Raney B.J."/>
            <person name="Rasmussen M.D."/>
            <person name="Robinson J."/>
            <person name="Stark A."/>
            <person name="Vilella A.J."/>
            <person name="Wen J."/>
            <person name="Xie X."/>
            <person name="Zody M.C."/>
            <person name="Baldwin J."/>
            <person name="Bloom T."/>
            <person name="Chin C.W."/>
            <person name="Heiman D."/>
            <person name="Nicol R."/>
            <person name="Nusbaum C."/>
            <person name="Young S."/>
            <person name="Wilkinson J."/>
            <person name="Worley K.C."/>
            <person name="Kovar C.L."/>
            <person name="Muzny D.M."/>
            <person name="Gibbs R.A."/>
            <person name="Cree A."/>
            <person name="Dihn H.H."/>
            <person name="Fowler G."/>
            <person name="Jhangiani S."/>
            <person name="Joshi V."/>
            <person name="Lee S."/>
            <person name="Lewis L.R."/>
            <person name="Nazareth L.V."/>
            <person name="Okwuonu G."/>
            <person name="Santibanez J."/>
            <person name="Warren W.C."/>
            <person name="Mardis E.R."/>
            <person name="Weinstock G.M."/>
            <person name="Wilson R.K."/>
            <person name="Delehaunty K."/>
            <person name="Dooling D."/>
            <person name="Fronik C."/>
            <person name="Fulton L."/>
            <person name="Fulton B."/>
            <person name="Graves T."/>
            <person name="Minx P."/>
            <person name="Sodergren E."/>
            <person name="Birney E."/>
            <person name="Margulies E.H."/>
            <person name="Herrero J."/>
            <person name="Green E.D."/>
            <person name="Haussler D."/>
            <person name="Siepel A."/>
            <person name="Goldman N."/>
            <person name="Pollard K.S."/>
            <person name="Pedersen J.S."/>
            <person name="Lander E.S."/>
            <person name="Kellis M."/>
        </authorList>
    </citation>
    <scope>NUCLEOTIDE SEQUENCE [LARGE SCALE GENOMIC DNA]</scope>
    <source>
        <strain evidence="3 4">Thorbecke inbred</strain>
    </source>
</reference>
<evidence type="ECO:0000256" key="2">
    <source>
        <dbReference type="SAM" id="SignalP"/>
    </source>
</evidence>
<reference evidence="3" key="2">
    <citation type="submission" date="2025-08" db="UniProtKB">
        <authorList>
            <consortium name="Ensembl"/>
        </authorList>
    </citation>
    <scope>IDENTIFICATION</scope>
    <source>
        <strain evidence="3">Thorbecke</strain>
    </source>
</reference>
<reference evidence="3" key="3">
    <citation type="submission" date="2025-09" db="UniProtKB">
        <authorList>
            <consortium name="Ensembl"/>
        </authorList>
    </citation>
    <scope>IDENTIFICATION</scope>
    <source>
        <strain evidence="3">Thorbecke</strain>
    </source>
</reference>
<dbReference type="PaxDb" id="9986-ENSOCUP00000027087"/>
<dbReference type="AlphaFoldDB" id="U3KPC7"/>
<evidence type="ECO:0000313" key="4">
    <source>
        <dbReference type="Proteomes" id="UP000001811"/>
    </source>
</evidence>
<dbReference type="HOGENOM" id="CLU_114158_0_0_1"/>
<evidence type="ECO:0000256" key="1">
    <source>
        <dbReference type="SAM" id="Phobius"/>
    </source>
</evidence>
<dbReference type="PANTHER" id="PTHR23320:SF164">
    <property type="entry name" value="MEMBRANE-SPANNING 4-DOMAINS, SUBFAMILY A, MEMBER 20"/>
    <property type="match status" value="1"/>
</dbReference>
<keyword evidence="1" id="KW-1133">Transmembrane helix</keyword>
<dbReference type="EMBL" id="AAGW02038239">
    <property type="status" value="NOT_ANNOTATED_CDS"/>
    <property type="molecule type" value="Genomic_DNA"/>
</dbReference>
<feature type="transmembrane region" description="Helical" evidence="1">
    <location>
        <begin position="106"/>
        <end position="130"/>
    </location>
</feature>
<dbReference type="OrthoDB" id="10071849at2759"/>
<dbReference type="PANTHER" id="PTHR23320">
    <property type="entry name" value="MEMBRANE-SPANNING 4-DOMAINS SUBFAMILY A MS4A -RELATED"/>
    <property type="match status" value="1"/>
</dbReference>
<dbReference type="eggNOG" id="ENOG502TFBR">
    <property type="taxonomic scope" value="Eukaryota"/>
</dbReference>
<dbReference type="Ensembl" id="ENSOCUT00000034038.2">
    <property type="protein sequence ID" value="ENSOCUP00000027087.2"/>
    <property type="gene ID" value="ENSOCUG00000029368.2"/>
</dbReference>
<feature type="signal peptide" evidence="2">
    <location>
        <begin position="1"/>
        <end position="18"/>
    </location>
</feature>
<keyword evidence="1" id="KW-0812">Transmembrane</keyword>
<keyword evidence="4" id="KW-1185">Reference proteome</keyword>
<proteinExistence type="predicted"/>